<keyword evidence="3" id="KW-1185">Reference proteome</keyword>
<dbReference type="AlphaFoldDB" id="A0A1G9YZI4"/>
<dbReference type="STRING" id="660521.SAMN04487949_3478"/>
<dbReference type="InterPro" id="IPR015942">
    <property type="entry name" value="Asp/Glu/hydantoin_racemase"/>
</dbReference>
<accession>A0A1G9YZI4</accession>
<evidence type="ECO:0000313" key="3">
    <source>
        <dbReference type="Proteomes" id="UP000199451"/>
    </source>
</evidence>
<gene>
    <name evidence="2" type="ORF">SAMN04487949_3478</name>
</gene>
<dbReference type="Pfam" id="PF01177">
    <property type="entry name" value="Asp_Glu_race"/>
    <property type="match status" value="1"/>
</dbReference>
<dbReference type="Gene3D" id="3.40.50.12500">
    <property type="match status" value="1"/>
</dbReference>
<reference evidence="3" key="1">
    <citation type="submission" date="2016-10" db="EMBL/GenBank/DDBJ databases">
        <authorList>
            <person name="Varghese N."/>
            <person name="Submissions S."/>
        </authorList>
    </citation>
    <scope>NUCLEOTIDE SEQUENCE [LARGE SCALE GENOMIC DNA]</scope>
    <source>
        <strain evidence="3">CGMCC 1.10119</strain>
    </source>
</reference>
<dbReference type="PANTHER" id="PTHR28047:SF5">
    <property type="entry name" value="PROTEIN DCG1"/>
    <property type="match status" value="1"/>
</dbReference>
<dbReference type="InterPro" id="IPR052186">
    <property type="entry name" value="Hydantoin_racemase-like"/>
</dbReference>
<evidence type="ECO:0000313" key="2">
    <source>
        <dbReference type="EMBL" id="SDN14562.1"/>
    </source>
</evidence>
<dbReference type="InterPro" id="IPR053714">
    <property type="entry name" value="Iso_Racemase_Enz_sf"/>
</dbReference>
<dbReference type="PANTHER" id="PTHR28047">
    <property type="entry name" value="PROTEIN DCG1"/>
    <property type="match status" value="1"/>
</dbReference>
<protein>
    <submittedName>
        <fullName evidence="2">Allantoin racemase</fullName>
    </submittedName>
</protein>
<name>A0A1G9YZI4_9EURY</name>
<comment type="similarity">
    <text evidence="1">Belongs to the HyuE racemase family.</text>
</comment>
<dbReference type="EMBL" id="FNHL01000006">
    <property type="protein sequence ID" value="SDN14562.1"/>
    <property type="molecule type" value="Genomic_DNA"/>
</dbReference>
<dbReference type="Proteomes" id="UP000199451">
    <property type="component" value="Unassembled WGS sequence"/>
</dbReference>
<dbReference type="RefSeq" id="WP_089699530.1">
    <property type="nucleotide sequence ID" value="NZ_FNHL01000006.1"/>
</dbReference>
<dbReference type="GO" id="GO:0047661">
    <property type="term" value="F:amino-acid racemase activity"/>
    <property type="evidence" value="ECO:0007669"/>
    <property type="project" value="InterPro"/>
</dbReference>
<sequence length="243" mass="26272">MADIAYLLSSVGHGDEEIERRERVANELVPDGDTVRVVTPSNAPLSVESTVEEQWAAAELVRSVEAREDEFDAFFVGCFGEPGLAAVREMTRKPVVGSATATFYTAAQVADRFSVLTILDSTEPMVHRQIHEAHLDDRLASVRVVEAPVLDIDHSSDSLVEDMITTGRDAVTEDGAEALIPGCMSLSFMQVHDGIAAELGVPFLDPVRIGLGTASMWAHWNVTQSSATYPAPDRSKLDGLFSS</sequence>
<evidence type="ECO:0000256" key="1">
    <source>
        <dbReference type="ARBA" id="ARBA00038414"/>
    </source>
</evidence>
<organism evidence="2 3">
    <name type="scientific">Halogranum gelatinilyticum</name>
    <dbReference type="NCBI Taxonomy" id="660521"/>
    <lineage>
        <taxon>Archaea</taxon>
        <taxon>Methanobacteriati</taxon>
        <taxon>Methanobacteriota</taxon>
        <taxon>Stenosarchaea group</taxon>
        <taxon>Halobacteria</taxon>
        <taxon>Halobacteriales</taxon>
        <taxon>Haloferacaceae</taxon>
    </lineage>
</organism>
<dbReference type="OrthoDB" id="161830at2157"/>
<proteinExistence type="inferred from homology"/>